<keyword evidence="3" id="KW-0067">ATP-binding</keyword>
<dbReference type="Pfam" id="PF00005">
    <property type="entry name" value="ABC_tran"/>
    <property type="match status" value="1"/>
</dbReference>
<evidence type="ECO:0000313" key="6">
    <source>
        <dbReference type="Proteomes" id="UP000238081"/>
    </source>
</evidence>
<dbReference type="InterPro" id="IPR027417">
    <property type="entry name" value="P-loop_NTPase"/>
</dbReference>
<dbReference type="InterPro" id="IPR003439">
    <property type="entry name" value="ABC_transporter-like_ATP-bd"/>
</dbReference>
<dbReference type="PANTHER" id="PTHR42781:SF4">
    <property type="entry name" value="SPERMIDINE_PUTRESCINE IMPORT ATP-BINDING PROTEIN POTA"/>
    <property type="match status" value="1"/>
</dbReference>
<sequence length="348" mass="40264">MSLYVDIEKQFSSFKLKVNFESKNEVLGLLGESGSGKSITLKCISGLITPDKGQIILNDKVFFDSEKKINLSPQLRNTGYLFQNYALFPTMKIKDNIKIGIADMQKEKQNLLMKEYIKKFGLSGLEDRYPWQLSGGQMQRVALARALITSPDILLLDEPFSALDIHLRNNMEKELLSIIKDFNKSVIFVTHDISEAYRVCDEIIVYENGNSLKKRNKYELFTHPKTLSEAKLTGCKNISNASKISDNSIMAEDFGYEFIFSEKVPDDIHYLCIRSHNINISENINSRNTYPYTITNIIENPFDYTLYIRKDLNSNNKPIEFTMSKDNFNYKIGDFLYVKFMEDKLFYF</sequence>
<evidence type="ECO:0000259" key="4">
    <source>
        <dbReference type="PROSITE" id="PS50893"/>
    </source>
</evidence>
<dbReference type="GO" id="GO:0005524">
    <property type="term" value="F:ATP binding"/>
    <property type="evidence" value="ECO:0007669"/>
    <property type="project" value="UniProtKB-KW"/>
</dbReference>
<dbReference type="InterPro" id="IPR017871">
    <property type="entry name" value="ABC_transporter-like_CS"/>
</dbReference>
<dbReference type="Gene3D" id="3.40.50.300">
    <property type="entry name" value="P-loop containing nucleotide triphosphate hydrolases"/>
    <property type="match status" value="1"/>
</dbReference>
<protein>
    <submittedName>
        <fullName evidence="5">ABC transporter</fullName>
    </submittedName>
</protein>
<evidence type="ECO:0000313" key="5">
    <source>
        <dbReference type="EMBL" id="PPV14078.1"/>
    </source>
</evidence>
<keyword evidence="1" id="KW-0813">Transport</keyword>
<organism evidence="5 6">
    <name type="scientific">Clostridium butyricum</name>
    <dbReference type="NCBI Taxonomy" id="1492"/>
    <lineage>
        <taxon>Bacteria</taxon>
        <taxon>Bacillati</taxon>
        <taxon>Bacillota</taxon>
        <taxon>Clostridia</taxon>
        <taxon>Eubacteriales</taxon>
        <taxon>Clostridiaceae</taxon>
        <taxon>Clostridium</taxon>
    </lineage>
</organism>
<dbReference type="GO" id="GO:0016887">
    <property type="term" value="F:ATP hydrolysis activity"/>
    <property type="evidence" value="ECO:0007669"/>
    <property type="project" value="InterPro"/>
</dbReference>
<gene>
    <name evidence="5" type="ORF">AWN73_15025</name>
</gene>
<accession>A0A2S7F9K1</accession>
<dbReference type="SUPFAM" id="SSF52540">
    <property type="entry name" value="P-loop containing nucleoside triphosphate hydrolases"/>
    <property type="match status" value="1"/>
</dbReference>
<dbReference type="SMART" id="SM00382">
    <property type="entry name" value="AAA"/>
    <property type="match status" value="1"/>
</dbReference>
<proteinExistence type="predicted"/>
<reference evidence="5 6" key="1">
    <citation type="submission" date="2016-01" db="EMBL/GenBank/DDBJ databases">
        <title>Characterization of the Clostridium difficile lineages that are prevalent in Hong Kong and China.</title>
        <authorList>
            <person name="Kwok J.S.-L."/>
            <person name="Lam W.-Y."/>
            <person name="Ip M."/>
            <person name="Chan T.-F."/>
            <person name="Hawkey P.M."/>
            <person name="Tsui S.K.-W."/>
        </authorList>
    </citation>
    <scope>NUCLEOTIDE SEQUENCE [LARGE SCALE GENOMIC DNA]</scope>
    <source>
        <strain evidence="5 6">300064</strain>
    </source>
</reference>
<dbReference type="PANTHER" id="PTHR42781">
    <property type="entry name" value="SPERMIDINE/PUTRESCINE IMPORT ATP-BINDING PROTEIN POTA"/>
    <property type="match status" value="1"/>
</dbReference>
<dbReference type="InterPro" id="IPR003593">
    <property type="entry name" value="AAA+_ATPase"/>
</dbReference>
<dbReference type="PROSITE" id="PS00211">
    <property type="entry name" value="ABC_TRANSPORTER_1"/>
    <property type="match status" value="1"/>
</dbReference>
<evidence type="ECO:0000256" key="1">
    <source>
        <dbReference type="ARBA" id="ARBA00022448"/>
    </source>
</evidence>
<name>A0A2S7F9K1_CLOBU</name>
<comment type="caution">
    <text evidence="5">The sequence shown here is derived from an EMBL/GenBank/DDBJ whole genome shotgun (WGS) entry which is preliminary data.</text>
</comment>
<evidence type="ECO:0000256" key="2">
    <source>
        <dbReference type="ARBA" id="ARBA00022741"/>
    </source>
</evidence>
<feature type="domain" description="ABC transporter" evidence="4">
    <location>
        <begin position="2"/>
        <end position="233"/>
    </location>
</feature>
<keyword evidence="2" id="KW-0547">Nucleotide-binding</keyword>
<dbReference type="Proteomes" id="UP000238081">
    <property type="component" value="Unassembled WGS sequence"/>
</dbReference>
<dbReference type="PROSITE" id="PS50893">
    <property type="entry name" value="ABC_TRANSPORTER_2"/>
    <property type="match status" value="1"/>
</dbReference>
<evidence type="ECO:0000256" key="3">
    <source>
        <dbReference type="ARBA" id="ARBA00022840"/>
    </source>
</evidence>
<dbReference type="EMBL" id="LRDH01000113">
    <property type="protein sequence ID" value="PPV14078.1"/>
    <property type="molecule type" value="Genomic_DNA"/>
</dbReference>
<dbReference type="AlphaFoldDB" id="A0A2S7F9K1"/>
<dbReference type="InterPro" id="IPR050093">
    <property type="entry name" value="ABC_SmlMolc_Importer"/>
</dbReference>
<dbReference type="RefSeq" id="WP_043664183.1">
    <property type="nucleotide sequence ID" value="NZ_JSEG01000010.1"/>
</dbReference>